<evidence type="ECO:0000256" key="1">
    <source>
        <dbReference type="ARBA" id="ARBA00012156"/>
    </source>
</evidence>
<evidence type="ECO:0000256" key="2">
    <source>
        <dbReference type="ARBA" id="ARBA00022679"/>
    </source>
</evidence>
<evidence type="ECO:0000313" key="8">
    <source>
        <dbReference type="EMBL" id="SVA48024.1"/>
    </source>
</evidence>
<dbReference type="HAMAP" id="MF_01445">
    <property type="entry name" value="TsaD"/>
    <property type="match status" value="1"/>
</dbReference>
<dbReference type="AlphaFoldDB" id="A0A381W685"/>
<dbReference type="InterPro" id="IPR043129">
    <property type="entry name" value="ATPase_NBD"/>
</dbReference>
<dbReference type="SUPFAM" id="SSF53067">
    <property type="entry name" value="Actin-like ATPase domain"/>
    <property type="match status" value="2"/>
</dbReference>
<dbReference type="InterPro" id="IPR022450">
    <property type="entry name" value="TsaD"/>
</dbReference>
<dbReference type="Gene3D" id="3.30.420.40">
    <property type="match status" value="2"/>
</dbReference>
<dbReference type="EMBL" id="UINC01010828">
    <property type="protein sequence ID" value="SVA48024.1"/>
    <property type="molecule type" value="Genomic_DNA"/>
</dbReference>
<protein>
    <recommendedName>
        <fullName evidence="1">N(6)-L-threonylcarbamoyladenine synthase</fullName>
        <ecNumber evidence="1">2.3.1.234</ecNumber>
    </recommendedName>
</protein>
<name>A0A381W685_9ZZZZ</name>
<dbReference type="PANTHER" id="PTHR11735:SF6">
    <property type="entry name" value="TRNA N6-ADENOSINE THREONYLCARBAMOYLTRANSFERASE, MITOCHONDRIAL"/>
    <property type="match status" value="1"/>
</dbReference>
<keyword evidence="2" id="KW-0808">Transferase</keyword>
<keyword evidence="3" id="KW-0819">tRNA processing</keyword>
<dbReference type="NCBIfam" id="TIGR03723">
    <property type="entry name" value="T6A_TsaD_YgjD"/>
    <property type="match status" value="1"/>
</dbReference>
<gene>
    <name evidence="8" type="ORF">METZ01_LOCUS100878</name>
</gene>
<keyword evidence="5" id="KW-0012">Acyltransferase</keyword>
<dbReference type="PANTHER" id="PTHR11735">
    <property type="entry name" value="TRNA N6-ADENOSINE THREONYLCARBAMOYLTRANSFERASE"/>
    <property type="match status" value="1"/>
</dbReference>
<organism evidence="8">
    <name type="scientific">marine metagenome</name>
    <dbReference type="NCBI Taxonomy" id="408172"/>
    <lineage>
        <taxon>unclassified sequences</taxon>
        <taxon>metagenomes</taxon>
        <taxon>ecological metagenomes</taxon>
    </lineage>
</organism>
<dbReference type="GO" id="GO:0002949">
    <property type="term" value="P:tRNA threonylcarbamoyladenosine modification"/>
    <property type="evidence" value="ECO:0007669"/>
    <property type="project" value="InterPro"/>
</dbReference>
<dbReference type="PRINTS" id="PR00789">
    <property type="entry name" value="OSIALOPTASE"/>
</dbReference>
<dbReference type="GO" id="GO:0061711">
    <property type="term" value="F:tRNA N(6)-L-threonylcarbamoyladenine synthase activity"/>
    <property type="evidence" value="ECO:0007669"/>
    <property type="project" value="UniProtKB-EC"/>
</dbReference>
<evidence type="ECO:0000259" key="7">
    <source>
        <dbReference type="Pfam" id="PF00814"/>
    </source>
</evidence>
<dbReference type="GO" id="GO:0046872">
    <property type="term" value="F:metal ion binding"/>
    <property type="evidence" value="ECO:0007669"/>
    <property type="project" value="UniProtKB-KW"/>
</dbReference>
<dbReference type="FunFam" id="3.30.420.40:FF:000012">
    <property type="entry name" value="tRNA N6-adenosine threonylcarbamoyltransferase"/>
    <property type="match status" value="1"/>
</dbReference>
<feature type="domain" description="Gcp-like" evidence="7">
    <location>
        <begin position="31"/>
        <end position="318"/>
    </location>
</feature>
<keyword evidence="4" id="KW-0479">Metal-binding</keyword>
<evidence type="ECO:0000256" key="4">
    <source>
        <dbReference type="ARBA" id="ARBA00022723"/>
    </source>
</evidence>
<accession>A0A381W685</accession>
<feature type="non-terminal residue" evidence="8">
    <location>
        <position position="347"/>
    </location>
</feature>
<comment type="catalytic activity">
    <reaction evidence="6">
        <text>L-threonylcarbamoyladenylate + adenosine(37) in tRNA = N(6)-L-threonylcarbamoyladenosine(37) in tRNA + AMP + H(+)</text>
        <dbReference type="Rhea" id="RHEA:37059"/>
        <dbReference type="Rhea" id="RHEA-COMP:10162"/>
        <dbReference type="Rhea" id="RHEA-COMP:10163"/>
        <dbReference type="ChEBI" id="CHEBI:15378"/>
        <dbReference type="ChEBI" id="CHEBI:73682"/>
        <dbReference type="ChEBI" id="CHEBI:74411"/>
        <dbReference type="ChEBI" id="CHEBI:74418"/>
        <dbReference type="ChEBI" id="CHEBI:456215"/>
        <dbReference type="EC" id="2.3.1.234"/>
    </reaction>
</comment>
<reference evidence="8" key="1">
    <citation type="submission" date="2018-05" db="EMBL/GenBank/DDBJ databases">
        <authorList>
            <person name="Lanie J.A."/>
            <person name="Ng W.-L."/>
            <person name="Kazmierczak K.M."/>
            <person name="Andrzejewski T.M."/>
            <person name="Davidsen T.M."/>
            <person name="Wayne K.J."/>
            <person name="Tettelin H."/>
            <person name="Glass J.I."/>
            <person name="Rusch D."/>
            <person name="Podicherti R."/>
            <person name="Tsui H.-C.T."/>
            <person name="Winkler M.E."/>
        </authorList>
    </citation>
    <scope>NUCLEOTIDE SEQUENCE</scope>
</reference>
<proteinExistence type="inferred from homology"/>
<dbReference type="EC" id="2.3.1.234" evidence="1"/>
<dbReference type="NCBIfam" id="TIGR00329">
    <property type="entry name" value="gcp_kae1"/>
    <property type="match status" value="1"/>
</dbReference>
<evidence type="ECO:0000256" key="5">
    <source>
        <dbReference type="ARBA" id="ARBA00023315"/>
    </source>
</evidence>
<dbReference type="PROSITE" id="PS01016">
    <property type="entry name" value="GLYCOPROTEASE"/>
    <property type="match status" value="1"/>
</dbReference>
<dbReference type="Pfam" id="PF00814">
    <property type="entry name" value="TsaD"/>
    <property type="match status" value="1"/>
</dbReference>
<dbReference type="CDD" id="cd24133">
    <property type="entry name" value="ASKHA_NBD_TsaD_bac"/>
    <property type="match status" value="1"/>
</dbReference>
<evidence type="ECO:0000256" key="3">
    <source>
        <dbReference type="ARBA" id="ARBA00022694"/>
    </source>
</evidence>
<sequence>MAEKPIILGIETSCDETAVSLIQDDESGIPKILSNVISSQFDIHKEFGGVVPELAARSHVEKIDLIAKKAIEESGVNLDKVSAIAATAGPGLIVCLTVGLNFGKAMASSLDIPFIGVNHLEGHALSPKLHSKLDYPYLLLLISGGHSQYLSVNGLGKYKRLGTTIDDALGEAFDKTAKLLGIEFPGGPKLERFAKKGDPNKFELPKPIINKGGCNLSFAGLKTAILRISKKIKTEQEKFDLAASFQKTIEEILYIKTIKAFQEFKEINSIYNNNFVVAGGVAANEGIRNKLIKVSNENNFKCIFPDLKLCSDNGAMIAMVGLEKYKIKQFDSLDLPASPRLPLDENA</sequence>
<dbReference type="InterPro" id="IPR000905">
    <property type="entry name" value="Gcp-like_dom"/>
</dbReference>
<evidence type="ECO:0000256" key="6">
    <source>
        <dbReference type="ARBA" id="ARBA00048117"/>
    </source>
</evidence>
<dbReference type="InterPro" id="IPR017861">
    <property type="entry name" value="KAE1/TsaD"/>
</dbReference>
<dbReference type="InterPro" id="IPR017860">
    <property type="entry name" value="Peptidase_M22_CS"/>
</dbReference>